<evidence type="ECO:0000256" key="8">
    <source>
        <dbReference type="ARBA" id="ARBA00049922"/>
    </source>
</evidence>
<evidence type="ECO:0000256" key="5">
    <source>
        <dbReference type="ARBA" id="ARBA00022630"/>
    </source>
</evidence>
<keyword evidence="6" id="KW-0274">FAD</keyword>
<keyword evidence="7" id="KW-0560">Oxidoreductase</keyword>
<gene>
    <name evidence="10" type="ORF">SAMN05660923_02164</name>
</gene>
<evidence type="ECO:0000313" key="11">
    <source>
        <dbReference type="Proteomes" id="UP000198828"/>
    </source>
</evidence>
<dbReference type="Pfam" id="PF04205">
    <property type="entry name" value="FMN_bind"/>
    <property type="match status" value="1"/>
</dbReference>
<accession>A0A1H3B548</accession>
<dbReference type="GO" id="GO:0010181">
    <property type="term" value="F:FMN binding"/>
    <property type="evidence" value="ECO:0007669"/>
    <property type="project" value="InterPro"/>
</dbReference>
<comment type="cofactor">
    <cofactor evidence="1">
        <name>FMN</name>
        <dbReference type="ChEBI" id="CHEBI:58210"/>
    </cofactor>
</comment>
<organism evidence="10 11">
    <name type="scientific">Tepidimicrobium xylanilyticum</name>
    <dbReference type="NCBI Taxonomy" id="1123352"/>
    <lineage>
        <taxon>Bacteria</taxon>
        <taxon>Bacillati</taxon>
        <taxon>Bacillota</taxon>
        <taxon>Tissierellia</taxon>
        <taxon>Tissierellales</taxon>
        <taxon>Tepidimicrobiaceae</taxon>
        <taxon>Tepidimicrobium</taxon>
    </lineage>
</organism>
<dbReference type="GO" id="GO:0008202">
    <property type="term" value="P:steroid metabolic process"/>
    <property type="evidence" value="ECO:0007669"/>
    <property type="project" value="UniProtKB-ARBA"/>
</dbReference>
<dbReference type="InterPro" id="IPR007329">
    <property type="entry name" value="FMN-bd"/>
</dbReference>
<dbReference type="PANTHER" id="PTHR43400:SF10">
    <property type="entry name" value="3-OXOSTEROID 1-DEHYDROGENASE"/>
    <property type="match status" value="1"/>
</dbReference>
<sequence length="653" mass="71355">MKRNLLFPLTCIALIIAILILQFPLLPSLGVKSEKRYRPGTYKAKGIGRDGDVVVEVTFTSDRIKSVKVVEHHDLAGIGDLAVEEIPKRIVSEQSIAVDVISGATFTSTAILRAVEDCVRQAGGNLDTLIKRKTDDKPPEVEVLEYDIVVVGAGAAGTAAALAASERNDSVLLLEKTARPMGASVFAGGLFAADSSLQKKAGKTVDKKWLFDQYMKASSGYMNSILVRTIIEESGKTVDWLIENGCELNLVDAGTGGSYAHVGMPATLHGYKEGGRVAIEKLIESFKKNGGHVMFSTPAKELMKDSEGNIKGIVAEKEDGTILEIYAKAVILATGGFGGNEEMMKKYFGDKYTLGEITQNVGDGIRMAWDVGADEYGTSTAQYFWQKFTQSDVKALTNVLGYDYMSLTDFTFYPHLRVNTLGQRFSDETMASNFVIHGAQIHMQPNQTEFIILDTSVLKQIAEKGYASVEEHYGIWKDNRQFFMEFNMPTDTDELIKWENTPIDYTPLLDAAVGTGVVFKGNTLKELAKNMGVDANRFIESVNQYNKAIEEGIDNMFFADTERLIPVVEGPFYAVKYVARNLGTLGGVRINEKIEAMDKNGKPIPGLYVAGADAGGMYGKSYVDFEGGTLGFAYTSGRLAGINSAEYVKNSKQ</sequence>
<dbReference type="InterPro" id="IPR027477">
    <property type="entry name" value="Succ_DH/fumarate_Rdtase_cat_sf"/>
</dbReference>
<dbReference type="PANTHER" id="PTHR43400">
    <property type="entry name" value="FUMARATE REDUCTASE"/>
    <property type="match status" value="1"/>
</dbReference>
<evidence type="ECO:0000313" key="10">
    <source>
        <dbReference type="EMBL" id="SDX36524.1"/>
    </source>
</evidence>
<dbReference type="Gene3D" id="3.90.700.10">
    <property type="entry name" value="Succinate dehydrogenase/fumarate reductase flavoprotein, catalytic domain"/>
    <property type="match status" value="1"/>
</dbReference>
<evidence type="ECO:0000256" key="7">
    <source>
        <dbReference type="ARBA" id="ARBA00023002"/>
    </source>
</evidence>
<dbReference type="InterPro" id="IPR050315">
    <property type="entry name" value="FAD-oxidoreductase_2"/>
</dbReference>
<dbReference type="InterPro" id="IPR003953">
    <property type="entry name" value="FAD-dep_OxRdtase_2_FAD-bd"/>
</dbReference>
<proteinExistence type="predicted"/>
<dbReference type="OrthoDB" id="9806724at2"/>
<keyword evidence="5" id="KW-0285">Flavoprotein</keyword>
<dbReference type="GO" id="GO:0016020">
    <property type="term" value="C:membrane"/>
    <property type="evidence" value="ECO:0007669"/>
    <property type="project" value="InterPro"/>
</dbReference>
<evidence type="ECO:0000256" key="2">
    <source>
        <dbReference type="ARBA" id="ARBA00001974"/>
    </source>
</evidence>
<dbReference type="Pfam" id="PF00890">
    <property type="entry name" value="FAD_binding_2"/>
    <property type="match status" value="1"/>
</dbReference>
<dbReference type="SUPFAM" id="SSF51905">
    <property type="entry name" value="FAD/NAD(P)-binding domain"/>
    <property type="match status" value="1"/>
</dbReference>
<evidence type="ECO:0000256" key="4">
    <source>
        <dbReference type="ARBA" id="ARBA00015872"/>
    </source>
</evidence>
<dbReference type="Proteomes" id="UP000198828">
    <property type="component" value="Unassembled WGS sequence"/>
</dbReference>
<dbReference type="EMBL" id="FNNG01000010">
    <property type="protein sequence ID" value="SDX36524.1"/>
    <property type="molecule type" value="Genomic_DNA"/>
</dbReference>
<comment type="catalytic activity">
    <reaction evidence="8">
        <text>dihydrourocanate + A = urocanate + AH2</text>
        <dbReference type="Rhea" id="RHEA:36059"/>
        <dbReference type="ChEBI" id="CHEBI:13193"/>
        <dbReference type="ChEBI" id="CHEBI:17499"/>
        <dbReference type="ChEBI" id="CHEBI:27247"/>
        <dbReference type="ChEBI" id="CHEBI:72991"/>
        <dbReference type="EC" id="1.3.99.33"/>
    </reaction>
</comment>
<dbReference type="Gene3D" id="3.90.1010.20">
    <property type="match status" value="1"/>
</dbReference>
<name>A0A1H3B548_9FIRM</name>
<dbReference type="Gene3D" id="3.50.50.60">
    <property type="entry name" value="FAD/NAD(P)-binding domain"/>
    <property type="match status" value="2"/>
</dbReference>
<reference evidence="10 11" key="1">
    <citation type="submission" date="2016-10" db="EMBL/GenBank/DDBJ databases">
        <authorList>
            <person name="de Groot N.N."/>
        </authorList>
    </citation>
    <scope>NUCLEOTIDE SEQUENCE [LARGE SCALE GENOMIC DNA]</scope>
    <source>
        <strain evidence="10 11">DSM 23310</strain>
    </source>
</reference>
<dbReference type="EC" id="1.3.99.33" evidence="3"/>
<evidence type="ECO:0000256" key="1">
    <source>
        <dbReference type="ARBA" id="ARBA00001917"/>
    </source>
</evidence>
<dbReference type="SMART" id="SM00900">
    <property type="entry name" value="FMN_bind"/>
    <property type="match status" value="1"/>
</dbReference>
<keyword evidence="11" id="KW-1185">Reference proteome</keyword>
<protein>
    <recommendedName>
        <fullName evidence="4">Urocanate reductase</fullName>
        <ecNumber evidence="3">1.3.99.33</ecNumber>
    </recommendedName>
</protein>
<dbReference type="SUPFAM" id="SSF56425">
    <property type="entry name" value="Succinate dehydrogenase/fumarate reductase flavoprotein, catalytic domain"/>
    <property type="match status" value="1"/>
</dbReference>
<dbReference type="AlphaFoldDB" id="A0A1H3B548"/>
<dbReference type="RefSeq" id="WP_093753585.1">
    <property type="nucleotide sequence ID" value="NZ_FNNG01000010.1"/>
</dbReference>
<feature type="domain" description="FMN-binding" evidence="9">
    <location>
        <begin position="48"/>
        <end position="122"/>
    </location>
</feature>
<dbReference type="InterPro" id="IPR036188">
    <property type="entry name" value="FAD/NAD-bd_sf"/>
</dbReference>
<comment type="cofactor">
    <cofactor evidence="2">
        <name>FAD</name>
        <dbReference type="ChEBI" id="CHEBI:57692"/>
    </cofactor>
</comment>
<dbReference type="PRINTS" id="PR00411">
    <property type="entry name" value="PNDRDTASEI"/>
</dbReference>
<dbReference type="GO" id="GO:0033765">
    <property type="term" value="F:steroid dehydrogenase activity, acting on the CH-CH group of donors"/>
    <property type="evidence" value="ECO:0007669"/>
    <property type="project" value="UniProtKB-ARBA"/>
</dbReference>
<evidence type="ECO:0000256" key="3">
    <source>
        <dbReference type="ARBA" id="ARBA00013137"/>
    </source>
</evidence>
<evidence type="ECO:0000256" key="6">
    <source>
        <dbReference type="ARBA" id="ARBA00022827"/>
    </source>
</evidence>
<evidence type="ECO:0000259" key="9">
    <source>
        <dbReference type="SMART" id="SM00900"/>
    </source>
</evidence>